<protein>
    <submittedName>
        <fullName evidence="6">Glutamine synthetase type III</fullName>
    </submittedName>
</protein>
<evidence type="ECO:0000259" key="5">
    <source>
        <dbReference type="PROSITE" id="PS51987"/>
    </source>
</evidence>
<dbReference type="InterPro" id="IPR022147">
    <property type="entry name" value="GSIII_N"/>
</dbReference>
<dbReference type="InterPro" id="IPR014746">
    <property type="entry name" value="Gln_synth/guanido_kin_cat_dom"/>
</dbReference>
<dbReference type="PROSITE" id="PS51986">
    <property type="entry name" value="GS_BETA_GRASP"/>
    <property type="match status" value="1"/>
</dbReference>
<dbReference type="GO" id="GO:0004356">
    <property type="term" value="F:glutamine synthetase activity"/>
    <property type="evidence" value="ECO:0007669"/>
    <property type="project" value="InterPro"/>
</dbReference>
<dbReference type="PROSITE" id="PS00181">
    <property type="entry name" value="GLNA_ATP"/>
    <property type="match status" value="1"/>
</dbReference>
<dbReference type="Gene3D" id="1.20.120.1560">
    <property type="match status" value="1"/>
</dbReference>
<dbReference type="PANTHER" id="PTHR42974:SF1">
    <property type="entry name" value="TYPE-3 GLUTAMINE SYNTHETASE"/>
    <property type="match status" value="1"/>
</dbReference>
<dbReference type="InterPro" id="IPR052725">
    <property type="entry name" value="GS_Type-3"/>
</dbReference>
<comment type="caution">
    <text evidence="6">The sequence shown here is derived from an EMBL/GenBank/DDBJ whole genome shotgun (WGS) entry which is preliminary data.</text>
</comment>
<dbReference type="GO" id="GO:0006542">
    <property type="term" value="P:glutamine biosynthetic process"/>
    <property type="evidence" value="ECO:0007669"/>
    <property type="project" value="InterPro"/>
</dbReference>
<dbReference type="Pfam" id="PF18318">
    <property type="entry name" value="Gln-synt_C-ter"/>
    <property type="match status" value="1"/>
</dbReference>
<feature type="domain" description="GS beta-grasp" evidence="4">
    <location>
        <begin position="92"/>
        <end position="189"/>
    </location>
</feature>
<dbReference type="Pfam" id="PF00120">
    <property type="entry name" value="Gln-synt_C"/>
    <property type="match status" value="1"/>
</dbReference>
<gene>
    <name evidence="6" type="ORF">E6K80_13265</name>
</gene>
<organism evidence="6 7">
    <name type="scientific">Eiseniibacteriota bacterium</name>
    <dbReference type="NCBI Taxonomy" id="2212470"/>
    <lineage>
        <taxon>Bacteria</taxon>
        <taxon>Candidatus Eiseniibacteriota</taxon>
    </lineage>
</organism>
<dbReference type="Pfam" id="PF12437">
    <property type="entry name" value="GSIII_N"/>
    <property type="match status" value="1"/>
</dbReference>
<sequence length="733" mass="80991">MTHTIHRVARLATHQRQPRSFDPPRQPDGHRSPVSAYFGRHVLDLIKLKERLPREAYQSLLATLRNGTPLTREAAETIASVAREWATSHGATHFTHWFQPMTGLTAEKHDSFIDLNVTMPGEFKVLERFSGAQLTQSEPDASSFPSGGMRSTFEARGYTAWDPGSPMFLVESVNGRTLCVPSVFVSYHGESLDHKTPLLRALEALSRQAVPFLKLLGDVDVHSVVATLGCEQEYFLIDRDQYTQRPDLVLCDRTLIGAASARGQQFEDHYFVSIPGRALAFMEELEFELHRLGIPIKTRHNEVAPMQFEMAPIFEDVNLANDHNALAMDIARKVALRHDFVCVFHEKPFAGLNGSGKHCNWSLVTDRGENLLDPGRTPHQNLRFLAFMAVCLKAVHDHADAIRFSVANANQDLRLGANEAPPAIISVFVGDLMTRIIERIAAGAVGEDPEHFVMEVGVGRLPQLARDNTDRNRTSPFAFTGNKFEFRAVGSSANCAGPMTMLVAAVADALRAMAPRLEAKIRSGTARDQAVLDLLREVFRETAPVRFEGNGYSEEWKLEAAKRGLPNLADTPASIDSLADPARTAFLRELGIYSDRELASRFSVSLERYVKTVLLEAETLIEMLSTHVIPAGEKQLVVSAEALRGAPGGVAGLDRRVRAIAAAIADVIAGVEKLKELLAESDGTHDESALAKRLAASVRPAMESARAAADRLEHLVDHELWSTPKYREMLFVR</sequence>
<feature type="region of interest" description="Disordered" evidence="3">
    <location>
        <begin position="1"/>
        <end position="34"/>
    </location>
</feature>
<evidence type="ECO:0000256" key="3">
    <source>
        <dbReference type="SAM" id="MobiDB-lite"/>
    </source>
</evidence>
<dbReference type="AlphaFoldDB" id="A0A538TZL0"/>
<evidence type="ECO:0000256" key="2">
    <source>
        <dbReference type="RuleBase" id="RU000384"/>
    </source>
</evidence>
<accession>A0A538TZL0</accession>
<dbReference type="InterPro" id="IPR008147">
    <property type="entry name" value="Gln_synt_N"/>
</dbReference>
<reference evidence="6 7" key="1">
    <citation type="journal article" date="2019" name="Nat. Microbiol.">
        <title>Mediterranean grassland soil C-N compound turnover is dependent on rainfall and depth, and is mediated by genomically divergent microorganisms.</title>
        <authorList>
            <person name="Diamond S."/>
            <person name="Andeer P.F."/>
            <person name="Li Z."/>
            <person name="Crits-Christoph A."/>
            <person name="Burstein D."/>
            <person name="Anantharaman K."/>
            <person name="Lane K.R."/>
            <person name="Thomas B.C."/>
            <person name="Pan C."/>
            <person name="Northen T.R."/>
            <person name="Banfield J.F."/>
        </authorList>
    </citation>
    <scope>NUCLEOTIDE SEQUENCE [LARGE SCALE GENOMIC DNA]</scope>
    <source>
        <strain evidence="6">WS_10</strain>
    </source>
</reference>
<dbReference type="Gene3D" id="3.30.590.10">
    <property type="entry name" value="Glutamine synthetase/guanido kinase, catalytic domain"/>
    <property type="match status" value="1"/>
</dbReference>
<dbReference type="Proteomes" id="UP000319836">
    <property type="component" value="Unassembled WGS sequence"/>
</dbReference>
<evidence type="ECO:0000313" key="7">
    <source>
        <dbReference type="Proteomes" id="UP000319836"/>
    </source>
</evidence>
<evidence type="ECO:0000313" key="6">
    <source>
        <dbReference type="EMBL" id="TMQ68959.1"/>
    </source>
</evidence>
<dbReference type="InterPro" id="IPR027303">
    <property type="entry name" value="Gln_synth_gly_rich_site"/>
</dbReference>
<dbReference type="InterPro" id="IPR008146">
    <property type="entry name" value="Gln_synth_cat_dom"/>
</dbReference>
<evidence type="ECO:0000256" key="1">
    <source>
        <dbReference type="PROSITE-ProRule" id="PRU01330"/>
    </source>
</evidence>
<comment type="similarity">
    <text evidence="1 2">Belongs to the glutamine synthetase family.</text>
</comment>
<dbReference type="SMART" id="SM01230">
    <property type="entry name" value="Gln-synt_C"/>
    <property type="match status" value="1"/>
</dbReference>
<dbReference type="InterPro" id="IPR040577">
    <property type="entry name" value="Gln-synt_C"/>
</dbReference>
<dbReference type="PROSITE" id="PS51987">
    <property type="entry name" value="GS_CATALYTIC"/>
    <property type="match status" value="1"/>
</dbReference>
<feature type="domain" description="GS catalytic" evidence="5">
    <location>
        <begin position="194"/>
        <end position="628"/>
    </location>
</feature>
<dbReference type="PANTHER" id="PTHR42974">
    <property type="entry name" value="GLUTAMINE SYNTHETASE"/>
    <property type="match status" value="1"/>
</dbReference>
<dbReference type="EMBL" id="VBPA01000358">
    <property type="protein sequence ID" value="TMQ68959.1"/>
    <property type="molecule type" value="Genomic_DNA"/>
</dbReference>
<dbReference type="SUPFAM" id="SSF55931">
    <property type="entry name" value="Glutamine synthetase/guanido kinase"/>
    <property type="match status" value="1"/>
</dbReference>
<name>A0A538TZL0_UNCEI</name>
<proteinExistence type="inferred from homology"/>
<evidence type="ECO:0000259" key="4">
    <source>
        <dbReference type="PROSITE" id="PS51986"/>
    </source>
</evidence>